<reference evidence="2 3" key="1">
    <citation type="journal article" date="2017" name="Int. J. Parasitol.">
        <title>The genome of the protozoan parasite Cystoisospora suis and a reverse vaccinology approach to identify vaccine candidates.</title>
        <authorList>
            <person name="Palmieri N."/>
            <person name="Shrestha A."/>
            <person name="Ruttkowski B."/>
            <person name="Beck T."/>
            <person name="Vogl C."/>
            <person name="Tomley F."/>
            <person name="Blake D.P."/>
            <person name="Joachim A."/>
        </authorList>
    </citation>
    <scope>NUCLEOTIDE SEQUENCE [LARGE SCALE GENOMIC DNA]</scope>
    <source>
        <strain evidence="2 3">Wien I</strain>
    </source>
</reference>
<feature type="region of interest" description="Disordered" evidence="1">
    <location>
        <begin position="160"/>
        <end position="184"/>
    </location>
</feature>
<sequence>MPRGGHKGGIFPVSGLPWGMNRWYLKRGLYQHRRDHIFTPRWGTRTDSFNPSHLPDGSTRRWENDSHKAWLLRGTSFHVKMYALNEPRYLVPAARCTAGPEITEYILNQLEHGAGPGRNFSGIGRPDVRLPLARRPAATASESHLPAHLLEVVKQVDSDKSIPGLSSAGPSLGSMLLSTSTERG</sequence>
<dbReference type="VEuPathDB" id="ToxoDB:CSUI_010357"/>
<dbReference type="GeneID" id="94433672"/>
<feature type="non-terminal residue" evidence="2">
    <location>
        <position position="184"/>
    </location>
</feature>
<protein>
    <submittedName>
        <fullName evidence="2">Uncharacterized protein</fullName>
    </submittedName>
</protein>
<feature type="compositionally biased region" description="Low complexity" evidence="1">
    <location>
        <begin position="161"/>
        <end position="178"/>
    </location>
</feature>
<dbReference type="OrthoDB" id="427543at2759"/>
<name>A0A2C6KH19_9APIC</name>
<evidence type="ECO:0000313" key="2">
    <source>
        <dbReference type="EMBL" id="PHJ15832.1"/>
    </source>
</evidence>
<dbReference type="EMBL" id="MIGC01007208">
    <property type="protein sequence ID" value="PHJ15832.1"/>
    <property type="molecule type" value="Genomic_DNA"/>
</dbReference>
<keyword evidence="3" id="KW-1185">Reference proteome</keyword>
<proteinExistence type="predicted"/>
<evidence type="ECO:0000256" key="1">
    <source>
        <dbReference type="SAM" id="MobiDB-lite"/>
    </source>
</evidence>
<organism evidence="2 3">
    <name type="scientific">Cystoisospora suis</name>
    <dbReference type="NCBI Taxonomy" id="483139"/>
    <lineage>
        <taxon>Eukaryota</taxon>
        <taxon>Sar</taxon>
        <taxon>Alveolata</taxon>
        <taxon>Apicomplexa</taxon>
        <taxon>Conoidasida</taxon>
        <taxon>Coccidia</taxon>
        <taxon>Eucoccidiorida</taxon>
        <taxon>Eimeriorina</taxon>
        <taxon>Sarcocystidae</taxon>
        <taxon>Cystoisospora</taxon>
    </lineage>
</organism>
<dbReference type="Proteomes" id="UP000221165">
    <property type="component" value="Unassembled WGS sequence"/>
</dbReference>
<accession>A0A2C6KH19</accession>
<dbReference type="AlphaFoldDB" id="A0A2C6KH19"/>
<comment type="caution">
    <text evidence="2">The sequence shown here is derived from an EMBL/GenBank/DDBJ whole genome shotgun (WGS) entry which is preliminary data.</text>
</comment>
<gene>
    <name evidence="2" type="ORF">CSUI_010357</name>
</gene>
<dbReference type="RefSeq" id="XP_067917564.1">
    <property type="nucleotide sequence ID" value="XM_068070461.1"/>
</dbReference>
<evidence type="ECO:0000313" key="3">
    <source>
        <dbReference type="Proteomes" id="UP000221165"/>
    </source>
</evidence>